<comment type="caution">
    <text evidence="2">The sequence shown here is derived from an EMBL/GenBank/DDBJ whole genome shotgun (WGS) entry which is preliminary data.</text>
</comment>
<gene>
    <name evidence="2" type="ORF">FNH08_28640</name>
</gene>
<reference evidence="2 3" key="1">
    <citation type="submission" date="2019-07" db="EMBL/GenBank/DDBJ databases">
        <title>New species of Amycolatopsis and Streptomyces.</title>
        <authorList>
            <person name="Duangmal K."/>
            <person name="Teo W.F.A."/>
            <person name="Lipun K."/>
        </authorList>
    </citation>
    <scope>NUCLEOTIDE SEQUENCE [LARGE SCALE GENOMIC DNA]</scope>
    <source>
        <strain evidence="2 3">NBRC 106415</strain>
    </source>
</reference>
<evidence type="ECO:0000313" key="2">
    <source>
        <dbReference type="EMBL" id="MPY60966.1"/>
    </source>
</evidence>
<dbReference type="EMBL" id="VJZC01000258">
    <property type="protein sequence ID" value="MPY60966.1"/>
    <property type="molecule type" value="Genomic_DNA"/>
</dbReference>
<evidence type="ECO:0000259" key="1">
    <source>
        <dbReference type="Pfam" id="PF26395"/>
    </source>
</evidence>
<organism evidence="2 3">
    <name type="scientific">Streptomyces spongiae</name>
    <dbReference type="NCBI Taxonomy" id="565072"/>
    <lineage>
        <taxon>Bacteria</taxon>
        <taxon>Bacillati</taxon>
        <taxon>Actinomycetota</taxon>
        <taxon>Actinomycetes</taxon>
        <taxon>Kitasatosporales</taxon>
        <taxon>Streptomycetaceae</taxon>
        <taxon>Streptomyces</taxon>
    </lineage>
</organism>
<protein>
    <recommendedName>
        <fullName evidence="1">Type II CBASS E2 protein domain-containing protein</fullName>
    </recommendedName>
</protein>
<dbReference type="InterPro" id="IPR058588">
    <property type="entry name" value="E2-CBASS"/>
</dbReference>
<dbReference type="Pfam" id="PF26395">
    <property type="entry name" value="E2-CBASS"/>
    <property type="match status" value="1"/>
</dbReference>
<sequence length="145" mass="16134">MASTPTRAINLARQMAAVKAAVPTTEATLRGGELVCTLTLQPTPVSRRYTVRIAYRHRGNPRVSVTDPPLALHPDATHLPHVYASGDLCLYLPGEWNDHMFLSQTILPWTSAWLLHYELWLITGRWTGSGEEHALPTAWPPTAYP</sequence>
<feature type="domain" description="Type II CBASS E2 protein" evidence="1">
    <location>
        <begin position="14"/>
        <end position="133"/>
    </location>
</feature>
<keyword evidence="3" id="KW-1185">Reference proteome</keyword>
<name>A0A5N8XP96_9ACTN</name>
<proteinExistence type="predicted"/>
<accession>A0A5N8XP96</accession>
<dbReference type="Proteomes" id="UP000400924">
    <property type="component" value="Unassembled WGS sequence"/>
</dbReference>
<dbReference type="AlphaFoldDB" id="A0A5N8XP96"/>
<dbReference type="OrthoDB" id="4736406at2"/>
<evidence type="ECO:0000313" key="3">
    <source>
        <dbReference type="Proteomes" id="UP000400924"/>
    </source>
</evidence>